<evidence type="ECO:0000313" key="3">
    <source>
        <dbReference type="Proteomes" id="UP001283361"/>
    </source>
</evidence>
<comment type="caution">
    <text evidence="2">The sequence shown here is derived from an EMBL/GenBank/DDBJ whole genome shotgun (WGS) entry which is preliminary data.</text>
</comment>
<name>A0AAE0Z459_9GAST</name>
<organism evidence="2 3">
    <name type="scientific">Elysia crispata</name>
    <name type="common">lettuce slug</name>
    <dbReference type="NCBI Taxonomy" id="231223"/>
    <lineage>
        <taxon>Eukaryota</taxon>
        <taxon>Metazoa</taxon>
        <taxon>Spiralia</taxon>
        <taxon>Lophotrochozoa</taxon>
        <taxon>Mollusca</taxon>
        <taxon>Gastropoda</taxon>
        <taxon>Heterobranchia</taxon>
        <taxon>Euthyneura</taxon>
        <taxon>Panpulmonata</taxon>
        <taxon>Sacoglossa</taxon>
        <taxon>Placobranchoidea</taxon>
        <taxon>Plakobranchidae</taxon>
        <taxon>Elysia</taxon>
    </lineage>
</organism>
<sequence length="74" mass="8132">MVRGGKPTWPRSEREPTFSCNPLEMKVVQTGAHRSAPSSSASRESDTMDGLLDTQAKVDKKTKLKTLNTKLVNS</sequence>
<keyword evidence="3" id="KW-1185">Reference proteome</keyword>
<dbReference type="Proteomes" id="UP001283361">
    <property type="component" value="Unassembled WGS sequence"/>
</dbReference>
<dbReference type="AlphaFoldDB" id="A0AAE0Z459"/>
<accession>A0AAE0Z459</accession>
<feature type="region of interest" description="Disordered" evidence="1">
    <location>
        <begin position="29"/>
        <end position="55"/>
    </location>
</feature>
<proteinExistence type="predicted"/>
<evidence type="ECO:0000313" key="2">
    <source>
        <dbReference type="EMBL" id="KAK3761517.1"/>
    </source>
</evidence>
<reference evidence="2" key="1">
    <citation type="journal article" date="2023" name="G3 (Bethesda)">
        <title>A reference genome for the long-term kleptoplast-retaining sea slug Elysia crispata morphotype clarki.</title>
        <authorList>
            <person name="Eastman K.E."/>
            <person name="Pendleton A.L."/>
            <person name="Shaikh M.A."/>
            <person name="Suttiyut T."/>
            <person name="Ogas R."/>
            <person name="Tomko P."/>
            <person name="Gavelis G."/>
            <person name="Widhalm J.R."/>
            <person name="Wisecaver J.H."/>
        </authorList>
    </citation>
    <scope>NUCLEOTIDE SEQUENCE</scope>
    <source>
        <strain evidence="2">ECLA1</strain>
    </source>
</reference>
<gene>
    <name evidence="2" type="ORF">RRG08_000103</name>
</gene>
<dbReference type="EMBL" id="JAWDGP010004876">
    <property type="protein sequence ID" value="KAK3761517.1"/>
    <property type="molecule type" value="Genomic_DNA"/>
</dbReference>
<protein>
    <submittedName>
        <fullName evidence="2">Uncharacterized protein</fullName>
    </submittedName>
</protein>
<evidence type="ECO:0000256" key="1">
    <source>
        <dbReference type="SAM" id="MobiDB-lite"/>
    </source>
</evidence>